<keyword evidence="3" id="KW-1185">Reference proteome</keyword>
<dbReference type="Proteomes" id="UP000463915">
    <property type="component" value="Segment"/>
</dbReference>
<evidence type="ECO:0000313" key="2">
    <source>
        <dbReference type="EMBL" id="QHB37415.1"/>
    </source>
</evidence>
<feature type="region of interest" description="Disordered" evidence="1">
    <location>
        <begin position="1"/>
        <end position="75"/>
    </location>
</feature>
<sequence length="75" mass="7640">MGYGTHGDIMAHKGVHHGDKVKLGGSARKKPKVNLSNTYGIKASSGGAGKSAVTQGRKGKPLTRKSGLGKIKGGK</sequence>
<dbReference type="EMBL" id="MN813687">
    <property type="protein sequence ID" value="QHB37415.1"/>
    <property type="molecule type" value="Genomic_DNA"/>
</dbReference>
<accession>A0A6B9LF95</accession>
<name>A0A6B9LF95_9CAUD</name>
<evidence type="ECO:0000313" key="3">
    <source>
        <dbReference type="Proteomes" id="UP000463915"/>
    </source>
</evidence>
<dbReference type="GeneID" id="77924806"/>
<gene>
    <name evidence="2" type="primary">8</name>
    <name evidence="2" type="ORF">SEA_ONYINYE_8</name>
</gene>
<proteinExistence type="predicted"/>
<dbReference type="KEGG" id="vg:77924806"/>
<evidence type="ECO:0000256" key="1">
    <source>
        <dbReference type="SAM" id="MobiDB-lite"/>
    </source>
</evidence>
<organism evidence="2 3">
    <name type="scientific">Mycobacterium phage Onyinye</name>
    <dbReference type="NCBI Taxonomy" id="2686235"/>
    <lineage>
        <taxon>Viruses</taxon>
        <taxon>Duplodnaviria</taxon>
        <taxon>Heunggongvirae</taxon>
        <taxon>Uroviricota</taxon>
        <taxon>Caudoviricetes</taxon>
        <taxon>Onyinyevirus</taxon>
        <taxon>Onyinyevirus onyinye</taxon>
    </lineage>
</organism>
<reference evidence="2 3" key="1">
    <citation type="submission" date="2019-12" db="EMBL/GenBank/DDBJ databases">
        <authorList>
            <person name="Ayuk M.A."/>
            <person name="Robinson C.J."/>
            <person name="Anderson W.A."/>
            <person name="Ullah H."/>
            <person name="Gugssa A."/>
            <person name="Somiranjan G."/>
            <person name="Allen A."/>
            <person name="Lourds M.F."/>
            <person name="Quagraine B.K."/>
            <person name="Smith M."/>
            <person name="Moore M."/>
            <person name="Oliver J."/>
            <person name="Irabor E."/>
            <person name="Roy S.D."/>
            <person name="Bassey G."/>
            <person name="Louis B.N."/>
            <person name="Adu D."/>
            <person name="Akhimien C.E."/>
            <person name="Annor K."/>
            <person name="Archibald A."/>
            <person name="Ashagre K.C."/>
            <person name="Baity M.R."/>
            <person name="Barnes K.J."/>
            <person name="Barrios L.E."/>
            <person name="Black A.C."/>
            <person name="Bowen'Kauth M.S."/>
            <person name="Bowman K.N."/>
            <person name="Breaux D.L."/>
            <person name="Brooks J.A."/>
            <person name="Bwayili H.A."/>
            <person name="Caine T."/>
            <person name="Williams A.Y."/>
            <person name="Norris L.J."/>
            <person name="Nwozo E.O."/>
            <person name="Prosper P.L."/>
            <person name="Rankin N.A."/>
            <person name="Richardson K.M."/>
            <person name="Robinson D.M."/>
            <person name="Salters D.J."/>
            <person name="Savage M.A."/>
            <person name="Solomon S.M."/>
            <person name="Williams L.R."/>
            <person name="Curtis N."/>
            <person name="Garlena R.A."/>
            <person name="Russell D.A."/>
            <person name="Pope W.H."/>
            <person name="Jacobs-Sera D."/>
            <person name="Hatfull G.F."/>
        </authorList>
    </citation>
    <scope>NUCLEOTIDE SEQUENCE [LARGE SCALE GENOMIC DNA]</scope>
</reference>
<dbReference type="RefSeq" id="YP_010649257.1">
    <property type="nucleotide sequence ID" value="NC_070765.1"/>
</dbReference>
<protein>
    <submittedName>
        <fullName evidence="2">Uncharacterized protein</fullName>
    </submittedName>
</protein>